<keyword evidence="3" id="KW-1003">Cell membrane</keyword>
<dbReference type="GO" id="GO:0005886">
    <property type="term" value="C:plasma membrane"/>
    <property type="evidence" value="ECO:0007669"/>
    <property type="project" value="UniProtKB-SubCell"/>
</dbReference>
<feature type="domain" description="Mechanosensitive ion channel MscS C-terminal" evidence="9">
    <location>
        <begin position="205"/>
        <end position="288"/>
    </location>
</feature>
<feature type="domain" description="Mechanosensitive ion channel MscS" evidence="8">
    <location>
        <begin position="131"/>
        <end position="198"/>
    </location>
</feature>
<dbReference type="Gene3D" id="2.30.30.60">
    <property type="match status" value="1"/>
</dbReference>
<evidence type="ECO:0000256" key="1">
    <source>
        <dbReference type="ARBA" id="ARBA00004651"/>
    </source>
</evidence>
<dbReference type="Gene3D" id="3.30.70.100">
    <property type="match status" value="1"/>
</dbReference>
<dbReference type="SUPFAM" id="SSF82689">
    <property type="entry name" value="Mechanosensitive channel protein MscS (YggB), C-terminal domain"/>
    <property type="match status" value="1"/>
</dbReference>
<keyword evidence="6 7" id="KW-0472">Membrane</keyword>
<dbReference type="InterPro" id="IPR006685">
    <property type="entry name" value="MscS_channel_2nd"/>
</dbReference>
<evidence type="ECO:0000256" key="2">
    <source>
        <dbReference type="ARBA" id="ARBA00008017"/>
    </source>
</evidence>
<proteinExistence type="inferred from homology"/>
<dbReference type="Proteomes" id="UP000431304">
    <property type="component" value="Unassembled WGS sequence"/>
</dbReference>
<evidence type="ECO:0000313" key="10">
    <source>
        <dbReference type="EMBL" id="MSD16012.1"/>
    </source>
</evidence>
<dbReference type="InterPro" id="IPR006686">
    <property type="entry name" value="MscS_channel_CS"/>
</dbReference>
<dbReference type="InterPro" id="IPR011014">
    <property type="entry name" value="MscS_channel_TM-2"/>
</dbReference>
<reference evidence="10 11" key="1">
    <citation type="journal article" date="2019" name="Nat. Med.">
        <title>A library of human gut bacterial isolates paired with longitudinal multiomics data enables mechanistic microbiome research.</title>
        <authorList>
            <person name="Poyet M."/>
            <person name="Groussin M."/>
            <person name="Gibbons S.M."/>
            <person name="Avila-Pacheco J."/>
            <person name="Jiang X."/>
            <person name="Kearney S.M."/>
            <person name="Perrotta A.R."/>
            <person name="Berdy B."/>
            <person name="Zhao S."/>
            <person name="Lieberman T.D."/>
            <person name="Swanson P.K."/>
            <person name="Smith M."/>
            <person name="Roesemann S."/>
            <person name="Alexander J.E."/>
            <person name="Rich S.A."/>
            <person name="Livny J."/>
            <person name="Vlamakis H."/>
            <person name="Clish C."/>
            <person name="Bullock K."/>
            <person name="Deik A."/>
            <person name="Scott J."/>
            <person name="Pierce K.A."/>
            <person name="Xavier R.J."/>
            <person name="Alm E.J."/>
        </authorList>
    </citation>
    <scope>NUCLEOTIDE SEQUENCE [LARGE SCALE GENOMIC DNA]</scope>
    <source>
        <strain evidence="10 11">BIOML-A3</strain>
    </source>
</reference>
<sequence>MLRFILAQNLTDEVTDVVTDNVTFWSWDTIVKYFEDSFPTVLDFLVKLVIAIIVLLVGRKVIKLVRKFIRKFLNKTNWDEGVKQFLDNMCNVGLHFVLIMLVLGKFGITASSVIAVIGSVGLSVGLALQGTLSNFAGGVLILILKPFKVGDYICEDTHGNEGTVSEIQLCYTKLLTVDNKTVVLPNGSLSNSSLTNLTQQNKRRIDITVGISYDADIRLAKQVISDVLEQEKNCMTNEEPYYVFVDSLGDSAVVIGIRVWVKTEDYWETRWRITENVKYALDEHQIEIPFPQVSVSVKS</sequence>
<dbReference type="EMBL" id="WKRA01000010">
    <property type="protein sequence ID" value="MSD16012.1"/>
    <property type="molecule type" value="Genomic_DNA"/>
</dbReference>
<evidence type="ECO:0000256" key="3">
    <source>
        <dbReference type="ARBA" id="ARBA00022475"/>
    </source>
</evidence>
<dbReference type="SUPFAM" id="SSF82861">
    <property type="entry name" value="Mechanosensitive channel protein MscS (YggB), transmembrane region"/>
    <property type="match status" value="1"/>
</dbReference>
<dbReference type="RefSeq" id="WP_154314591.1">
    <property type="nucleotide sequence ID" value="NZ_CAXUGT010000004.1"/>
</dbReference>
<comment type="similarity">
    <text evidence="2">Belongs to the MscS (TC 1.A.23) family.</text>
</comment>
<evidence type="ECO:0000256" key="4">
    <source>
        <dbReference type="ARBA" id="ARBA00022692"/>
    </source>
</evidence>
<evidence type="ECO:0000259" key="9">
    <source>
        <dbReference type="Pfam" id="PF21082"/>
    </source>
</evidence>
<organism evidence="10 11">
    <name type="scientific">Eubacterium ramulus</name>
    <dbReference type="NCBI Taxonomy" id="39490"/>
    <lineage>
        <taxon>Bacteria</taxon>
        <taxon>Bacillati</taxon>
        <taxon>Bacillota</taxon>
        <taxon>Clostridia</taxon>
        <taxon>Eubacteriales</taxon>
        <taxon>Eubacteriaceae</taxon>
        <taxon>Eubacterium</taxon>
    </lineage>
</organism>
<accession>A0A844DYK5</accession>
<dbReference type="SUPFAM" id="SSF50182">
    <property type="entry name" value="Sm-like ribonucleoproteins"/>
    <property type="match status" value="1"/>
</dbReference>
<dbReference type="InterPro" id="IPR010920">
    <property type="entry name" value="LSM_dom_sf"/>
</dbReference>
<feature type="transmembrane region" description="Helical" evidence="7">
    <location>
        <begin position="92"/>
        <end position="118"/>
    </location>
</feature>
<comment type="subcellular location">
    <subcellularLocation>
        <location evidence="1">Cell membrane</location>
        <topology evidence="1">Multi-pass membrane protein</topology>
    </subcellularLocation>
</comment>
<dbReference type="Pfam" id="PF00924">
    <property type="entry name" value="MS_channel_2nd"/>
    <property type="match status" value="1"/>
</dbReference>
<dbReference type="PROSITE" id="PS01246">
    <property type="entry name" value="UPF0003"/>
    <property type="match status" value="1"/>
</dbReference>
<dbReference type="PANTHER" id="PTHR30221">
    <property type="entry name" value="SMALL-CONDUCTANCE MECHANOSENSITIVE CHANNEL"/>
    <property type="match status" value="1"/>
</dbReference>
<evidence type="ECO:0000256" key="5">
    <source>
        <dbReference type="ARBA" id="ARBA00022989"/>
    </source>
</evidence>
<feature type="transmembrane region" description="Helical" evidence="7">
    <location>
        <begin position="124"/>
        <end position="144"/>
    </location>
</feature>
<dbReference type="GO" id="GO:0008381">
    <property type="term" value="F:mechanosensitive monoatomic ion channel activity"/>
    <property type="evidence" value="ECO:0007669"/>
    <property type="project" value="InterPro"/>
</dbReference>
<evidence type="ECO:0000259" key="8">
    <source>
        <dbReference type="Pfam" id="PF00924"/>
    </source>
</evidence>
<gene>
    <name evidence="10" type="ORF">GKE72_07980</name>
</gene>
<dbReference type="Gene3D" id="1.10.287.1260">
    <property type="match status" value="1"/>
</dbReference>
<evidence type="ECO:0000256" key="7">
    <source>
        <dbReference type="SAM" id="Phobius"/>
    </source>
</evidence>
<keyword evidence="4 7" id="KW-0812">Transmembrane</keyword>
<evidence type="ECO:0000256" key="6">
    <source>
        <dbReference type="ARBA" id="ARBA00023136"/>
    </source>
</evidence>
<dbReference type="InterPro" id="IPR045275">
    <property type="entry name" value="MscS_archaea/bacteria_type"/>
</dbReference>
<dbReference type="InterPro" id="IPR023408">
    <property type="entry name" value="MscS_beta-dom_sf"/>
</dbReference>
<dbReference type="AlphaFoldDB" id="A0A844DYK5"/>
<dbReference type="Pfam" id="PF05552">
    <property type="entry name" value="MS_channel_1st_1"/>
    <property type="match status" value="1"/>
</dbReference>
<comment type="caution">
    <text evidence="10">The sequence shown here is derived from an EMBL/GenBank/DDBJ whole genome shotgun (WGS) entry which is preliminary data.</text>
</comment>
<evidence type="ECO:0000313" key="11">
    <source>
        <dbReference type="Proteomes" id="UP000431304"/>
    </source>
</evidence>
<name>A0A844DYK5_EUBRA</name>
<keyword evidence="5 7" id="KW-1133">Transmembrane helix</keyword>
<dbReference type="InterPro" id="IPR011066">
    <property type="entry name" value="MscS_channel_C_sf"/>
</dbReference>
<feature type="transmembrane region" description="Helical" evidence="7">
    <location>
        <begin position="44"/>
        <end position="62"/>
    </location>
</feature>
<dbReference type="InterPro" id="IPR008910">
    <property type="entry name" value="MSC_TM_helix"/>
</dbReference>
<dbReference type="Pfam" id="PF21082">
    <property type="entry name" value="MS_channel_3rd"/>
    <property type="match status" value="1"/>
</dbReference>
<dbReference type="PANTHER" id="PTHR30221:SF1">
    <property type="entry name" value="SMALL-CONDUCTANCE MECHANOSENSITIVE CHANNEL"/>
    <property type="match status" value="1"/>
</dbReference>
<protein>
    <submittedName>
        <fullName evidence="10">Mechanosensitive ion channel</fullName>
    </submittedName>
</protein>
<dbReference type="InterPro" id="IPR049278">
    <property type="entry name" value="MS_channel_C"/>
</dbReference>